<evidence type="ECO:0000256" key="2">
    <source>
        <dbReference type="ARBA" id="ARBA00022475"/>
    </source>
</evidence>
<dbReference type="NCBIfam" id="TIGR01187">
    <property type="entry name" value="potA"/>
    <property type="match status" value="1"/>
</dbReference>
<comment type="catalytic activity">
    <reaction evidence="7">
        <text>ATP + H2O + polyamine-[polyamine-binding protein]Side 1 = ADP + phosphate + polyamineSide 2 + [polyamine-binding protein]Side 1.</text>
        <dbReference type="EC" id="7.6.2.11"/>
    </reaction>
</comment>
<dbReference type="InterPro" id="IPR027417">
    <property type="entry name" value="P-loop_NTPase"/>
</dbReference>
<dbReference type="PROSITE" id="PS50893">
    <property type="entry name" value="ABC_TRANSPORTER_2"/>
    <property type="match status" value="1"/>
</dbReference>
<evidence type="ECO:0000256" key="6">
    <source>
        <dbReference type="ARBA" id="ARBA00023136"/>
    </source>
</evidence>
<evidence type="ECO:0000313" key="10">
    <source>
        <dbReference type="EMBL" id="RFS82943.1"/>
    </source>
</evidence>
<dbReference type="GO" id="GO:0016887">
    <property type="term" value="F:ATP hydrolysis activity"/>
    <property type="evidence" value="ECO:0007669"/>
    <property type="project" value="InterPro"/>
</dbReference>
<dbReference type="InterPro" id="IPR013611">
    <property type="entry name" value="Transp-assoc_OB_typ2"/>
</dbReference>
<proteinExistence type="inferred from homology"/>
<comment type="caution">
    <text evidence="10">The sequence shown here is derived from an EMBL/GenBank/DDBJ whole genome shotgun (WGS) entry which is preliminary data.</text>
</comment>
<keyword evidence="2 7" id="KW-1003">Cell membrane</keyword>
<organism evidence="10 11">
    <name type="scientific">Actinomadura spongiicola</name>
    <dbReference type="NCBI Taxonomy" id="2303421"/>
    <lineage>
        <taxon>Bacteria</taxon>
        <taxon>Bacillati</taxon>
        <taxon>Actinomycetota</taxon>
        <taxon>Actinomycetes</taxon>
        <taxon>Streptosporangiales</taxon>
        <taxon>Thermomonosporaceae</taxon>
        <taxon>Actinomadura</taxon>
    </lineage>
</organism>
<dbReference type="GO" id="GO:0005524">
    <property type="term" value="F:ATP binding"/>
    <property type="evidence" value="ECO:0007669"/>
    <property type="project" value="UniProtKB-KW"/>
</dbReference>
<feature type="domain" description="ABC transporter" evidence="9">
    <location>
        <begin position="16"/>
        <end position="248"/>
    </location>
</feature>
<evidence type="ECO:0000256" key="3">
    <source>
        <dbReference type="ARBA" id="ARBA00022741"/>
    </source>
</evidence>
<comment type="function">
    <text evidence="7">Part of the ABC transporter complex PotABCD involved in spermidine/putrescine import. Responsible for energy coupling to the transport system.</text>
</comment>
<dbReference type="Gene3D" id="3.40.50.300">
    <property type="entry name" value="P-loop containing nucleotide triphosphate hydrolases"/>
    <property type="match status" value="1"/>
</dbReference>
<protein>
    <recommendedName>
        <fullName evidence="7">Spermidine/putrescine import ATP-binding protein PotA</fullName>
        <ecNumber evidence="7">7.6.2.11</ecNumber>
    </recommendedName>
</protein>
<dbReference type="PANTHER" id="PTHR42781:SF4">
    <property type="entry name" value="SPERMIDINE_PUTRESCINE IMPORT ATP-BINDING PROTEIN POTA"/>
    <property type="match status" value="1"/>
</dbReference>
<dbReference type="GO" id="GO:0043190">
    <property type="term" value="C:ATP-binding cassette (ABC) transporter complex"/>
    <property type="evidence" value="ECO:0007669"/>
    <property type="project" value="InterPro"/>
</dbReference>
<keyword evidence="3 7" id="KW-0547">Nucleotide-binding</keyword>
<comment type="similarity">
    <text evidence="7">Belongs to the ABC transporter superfamily. Spermidine/putrescine importer (TC 3.A.1.11.1) family.</text>
</comment>
<dbReference type="Pfam" id="PF08402">
    <property type="entry name" value="TOBE_2"/>
    <property type="match status" value="1"/>
</dbReference>
<dbReference type="Proteomes" id="UP000262882">
    <property type="component" value="Unassembled WGS sequence"/>
</dbReference>
<keyword evidence="5 7" id="KW-1278">Translocase</keyword>
<evidence type="ECO:0000256" key="4">
    <source>
        <dbReference type="ARBA" id="ARBA00022840"/>
    </source>
</evidence>
<gene>
    <name evidence="7" type="primary">potA</name>
    <name evidence="10" type="ORF">D0T12_22325</name>
</gene>
<feature type="region of interest" description="Disordered" evidence="8">
    <location>
        <begin position="359"/>
        <end position="388"/>
    </location>
</feature>
<name>A0A372GCY3_9ACTN</name>
<evidence type="ECO:0000313" key="11">
    <source>
        <dbReference type="Proteomes" id="UP000262882"/>
    </source>
</evidence>
<evidence type="ECO:0000259" key="9">
    <source>
        <dbReference type="PROSITE" id="PS50893"/>
    </source>
</evidence>
<keyword evidence="1 7" id="KW-0813">Transport</keyword>
<keyword evidence="4 7" id="KW-0067">ATP-binding</keyword>
<dbReference type="EMBL" id="QVNQ01000007">
    <property type="protein sequence ID" value="RFS82943.1"/>
    <property type="molecule type" value="Genomic_DNA"/>
</dbReference>
<dbReference type="InterPro" id="IPR005893">
    <property type="entry name" value="PotA-like"/>
</dbReference>
<dbReference type="InterPro" id="IPR008995">
    <property type="entry name" value="Mo/tungstate-bd_C_term_dom"/>
</dbReference>
<dbReference type="InterPro" id="IPR003439">
    <property type="entry name" value="ABC_transporter-like_ATP-bd"/>
</dbReference>
<dbReference type="InterPro" id="IPR003593">
    <property type="entry name" value="AAA+_ATPase"/>
</dbReference>
<dbReference type="SUPFAM" id="SSF50331">
    <property type="entry name" value="MOP-like"/>
    <property type="match status" value="1"/>
</dbReference>
<dbReference type="Pfam" id="PF00005">
    <property type="entry name" value="ABC_tran"/>
    <property type="match status" value="1"/>
</dbReference>
<dbReference type="PROSITE" id="PS00211">
    <property type="entry name" value="ABC_TRANSPORTER_1"/>
    <property type="match status" value="1"/>
</dbReference>
<accession>A0A372GCY3</accession>
<evidence type="ECO:0000256" key="5">
    <source>
        <dbReference type="ARBA" id="ARBA00022967"/>
    </source>
</evidence>
<dbReference type="RefSeq" id="WP_117401639.1">
    <property type="nucleotide sequence ID" value="NZ_QVNQ01000007.1"/>
</dbReference>
<sequence length="388" mass="41888">MSQADHSKSPGNSHGIRIAGVSKVYAGTSRPAVDDVSLDIAPGEFITLLGPSGSGKTTMLSMLAGFVSVSAGKIEIDGKDVSRQKPHKRNLGVVFQQYALFPHMSVTKNIAFPLQQRRMPKAEIAAKVDEALRLVHLEEYADRLPSQLSGGQQQRVALARAVVYRPRALLMDEPLGALDRKLRDELQREIARMHRELGMTFIFVTHDQHEALTLSDRIAVFNEGRIEQVGTPSDLYERPETLFVAQFLGESTCFRGTVDVSAGVLRCGGFTPRAPRLDAGLDGSGGVAVVRPERLDLHSDAGSVPTGHNRVRATVTEIVYVGNHHQVGLRFADGTNGSAMRVAGRDLPAVPGEEVTVSWDPEHQSVVADPADEPTAERPAETLGAAAT</sequence>
<dbReference type="InterPro" id="IPR050093">
    <property type="entry name" value="ABC_SmlMolc_Importer"/>
</dbReference>
<evidence type="ECO:0000256" key="7">
    <source>
        <dbReference type="RuleBase" id="RU364083"/>
    </source>
</evidence>
<dbReference type="SMART" id="SM00382">
    <property type="entry name" value="AAA"/>
    <property type="match status" value="1"/>
</dbReference>
<comment type="subunit">
    <text evidence="7">The complex is composed of two ATP-binding proteins (PotA), two transmembrane proteins (PotB and PotC) and a solute-binding protein (PotD).</text>
</comment>
<dbReference type="AlphaFoldDB" id="A0A372GCY3"/>
<evidence type="ECO:0000256" key="8">
    <source>
        <dbReference type="SAM" id="MobiDB-lite"/>
    </source>
</evidence>
<dbReference type="FunFam" id="3.40.50.300:FF:000133">
    <property type="entry name" value="Spermidine/putrescine import ATP-binding protein PotA"/>
    <property type="match status" value="1"/>
</dbReference>
<reference evidence="10 11" key="1">
    <citation type="submission" date="2018-08" db="EMBL/GenBank/DDBJ databases">
        <title>Actinomadura spongicola sp. nov., isolated from marine sponge Leucetta chagosensis.</title>
        <authorList>
            <person name="Li L."/>
            <person name="Lin H.W."/>
        </authorList>
    </citation>
    <scope>NUCLEOTIDE SEQUENCE [LARGE SCALE GENOMIC DNA]</scope>
    <source>
        <strain evidence="10 11">LHW52907</strain>
    </source>
</reference>
<evidence type="ECO:0000256" key="1">
    <source>
        <dbReference type="ARBA" id="ARBA00022448"/>
    </source>
</evidence>
<keyword evidence="6 7" id="KW-0472">Membrane</keyword>
<dbReference type="PANTHER" id="PTHR42781">
    <property type="entry name" value="SPERMIDINE/PUTRESCINE IMPORT ATP-BINDING PROTEIN POTA"/>
    <property type="match status" value="1"/>
</dbReference>
<keyword evidence="11" id="KW-1185">Reference proteome</keyword>
<dbReference type="InterPro" id="IPR017871">
    <property type="entry name" value="ABC_transporter-like_CS"/>
</dbReference>
<dbReference type="GO" id="GO:0015417">
    <property type="term" value="F:ABC-type polyamine transporter activity"/>
    <property type="evidence" value="ECO:0007669"/>
    <property type="project" value="UniProtKB-EC"/>
</dbReference>
<dbReference type="EC" id="7.6.2.11" evidence="7"/>
<dbReference type="OrthoDB" id="7838608at2"/>
<dbReference type="SUPFAM" id="SSF52540">
    <property type="entry name" value="P-loop containing nucleoside triphosphate hydrolases"/>
    <property type="match status" value="1"/>
</dbReference>